<comment type="caution">
    <text evidence="2">The sequence shown here is derived from an EMBL/GenBank/DDBJ whole genome shotgun (WGS) entry which is preliminary data.</text>
</comment>
<accession>A0A226EIE6</accession>
<organism evidence="2 3">
    <name type="scientific">Folsomia candida</name>
    <name type="common">Springtail</name>
    <dbReference type="NCBI Taxonomy" id="158441"/>
    <lineage>
        <taxon>Eukaryota</taxon>
        <taxon>Metazoa</taxon>
        <taxon>Ecdysozoa</taxon>
        <taxon>Arthropoda</taxon>
        <taxon>Hexapoda</taxon>
        <taxon>Collembola</taxon>
        <taxon>Entomobryomorpha</taxon>
        <taxon>Isotomoidea</taxon>
        <taxon>Isotomidae</taxon>
        <taxon>Proisotominae</taxon>
        <taxon>Folsomia</taxon>
    </lineage>
</organism>
<dbReference type="EMBL" id="LNIX01000003">
    <property type="protein sequence ID" value="OXA56794.1"/>
    <property type="molecule type" value="Genomic_DNA"/>
</dbReference>
<feature type="compositionally biased region" description="Basic and acidic residues" evidence="1">
    <location>
        <begin position="149"/>
        <end position="161"/>
    </location>
</feature>
<dbReference type="Proteomes" id="UP000198287">
    <property type="component" value="Unassembled WGS sequence"/>
</dbReference>
<protein>
    <submittedName>
        <fullName evidence="2">Uncharacterized protein</fullName>
    </submittedName>
</protein>
<reference evidence="2 3" key="1">
    <citation type="submission" date="2015-12" db="EMBL/GenBank/DDBJ databases">
        <title>The genome of Folsomia candida.</title>
        <authorList>
            <person name="Faddeeva A."/>
            <person name="Derks M.F."/>
            <person name="Anvar Y."/>
            <person name="Smit S."/>
            <person name="Van Straalen N."/>
            <person name="Roelofs D."/>
        </authorList>
    </citation>
    <scope>NUCLEOTIDE SEQUENCE [LARGE SCALE GENOMIC DNA]</scope>
    <source>
        <strain evidence="2 3">VU population</strain>
        <tissue evidence="2">Whole body</tissue>
    </source>
</reference>
<feature type="compositionally biased region" description="Basic and acidic residues" evidence="1">
    <location>
        <begin position="66"/>
        <end position="84"/>
    </location>
</feature>
<proteinExistence type="predicted"/>
<feature type="region of interest" description="Disordered" evidence="1">
    <location>
        <begin position="66"/>
        <end position="162"/>
    </location>
</feature>
<sequence>MLFIQQMTKNKFEVAESEKVMHYSTKSKNKQKRAIHHKISQILGLHLTKTKSELVEIPKEKYKLFNPSENRDVQNPDLVEDNRRVPSLSGQTDHGLETSVQPSSSSGPRQRKLTPPPLPPHIFSAFPSTQSNRKGKNGDGGKTGNNAPVKKEAVKGPHVPKDSCINVRIGRLVYRKYIPRLRIIVEEDPIES</sequence>
<name>A0A226EIE6_FOLCA</name>
<evidence type="ECO:0000256" key="1">
    <source>
        <dbReference type="SAM" id="MobiDB-lite"/>
    </source>
</evidence>
<dbReference type="AlphaFoldDB" id="A0A226EIE6"/>
<keyword evidence="3" id="KW-1185">Reference proteome</keyword>
<evidence type="ECO:0000313" key="3">
    <source>
        <dbReference type="Proteomes" id="UP000198287"/>
    </source>
</evidence>
<feature type="compositionally biased region" description="Polar residues" evidence="1">
    <location>
        <begin position="88"/>
        <end position="108"/>
    </location>
</feature>
<evidence type="ECO:0000313" key="2">
    <source>
        <dbReference type="EMBL" id="OXA56794.1"/>
    </source>
</evidence>
<gene>
    <name evidence="2" type="ORF">Fcan01_06408</name>
</gene>